<dbReference type="AlphaFoldDB" id="A0A1F5SEC7"/>
<reference evidence="2 3" key="1">
    <citation type="journal article" date="2016" name="Nat. Commun.">
        <title>Thousands of microbial genomes shed light on interconnected biogeochemical processes in an aquifer system.</title>
        <authorList>
            <person name="Anantharaman K."/>
            <person name="Brown C.T."/>
            <person name="Hug L.A."/>
            <person name="Sharon I."/>
            <person name="Castelle C.J."/>
            <person name="Probst A.J."/>
            <person name="Thomas B.C."/>
            <person name="Singh A."/>
            <person name="Wilkins M.J."/>
            <person name="Karaoz U."/>
            <person name="Brodie E.L."/>
            <person name="Williams K.H."/>
            <person name="Hubbard S.S."/>
            <person name="Banfield J.F."/>
        </authorList>
    </citation>
    <scope>NUCLEOTIDE SEQUENCE [LARGE SCALE GENOMIC DNA]</scope>
</reference>
<organism evidence="2 3">
    <name type="scientific">Candidatus Falkowbacteria bacterium RIFOXYA2_FULL_47_19</name>
    <dbReference type="NCBI Taxonomy" id="1797994"/>
    <lineage>
        <taxon>Bacteria</taxon>
        <taxon>Candidatus Falkowiibacteriota</taxon>
    </lineage>
</organism>
<name>A0A1F5SEC7_9BACT</name>
<dbReference type="InterPro" id="IPR005532">
    <property type="entry name" value="SUMF_dom"/>
</dbReference>
<gene>
    <name evidence="2" type="ORF">A2227_04560</name>
</gene>
<dbReference type="PANTHER" id="PTHR23150:SF19">
    <property type="entry name" value="FORMYLGLYCINE-GENERATING ENZYME"/>
    <property type="match status" value="1"/>
</dbReference>
<feature type="domain" description="Sulfatase-modifying factor enzyme-like" evidence="1">
    <location>
        <begin position="66"/>
        <end position="261"/>
    </location>
</feature>
<dbReference type="EMBL" id="MFGB01000025">
    <property type="protein sequence ID" value="OGF24932.1"/>
    <property type="molecule type" value="Genomic_DNA"/>
</dbReference>
<dbReference type="Pfam" id="PF03781">
    <property type="entry name" value="FGE-sulfatase"/>
    <property type="match status" value="1"/>
</dbReference>
<sequence>MVLAVILATAGIKASDSLLNGGAGKSDNSGGCPEGMAPVISADGDFCVDMHEVAAHANCPYPNPANQNETRDNIDASGCLPVSKAGAAPWRFISQNQASIICAKAGKRLPTNKEWLAAALGTPDKESGWGPDDCQVNNNWSTQPGLSGSGENCVSAAGIYDMIGNVWEWVDGTVSDGSFRGQTLPGEGYVLGVDENAIPSATDARNDPNYYNDYFWIKNMGIRGMARGGYWDNKAEAGQYALYVVSEPSFAGVGVGFRCVK</sequence>
<dbReference type="InterPro" id="IPR016187">
    <property type="entry name" value="CTDL_fold"/>
</dbReference>
<dbReference type="STRING" id="1797994.A2227_04560"/>
<dbReference type="GO" id="GO:0120147">
    <property type="term" value="F:formylglycine-generating oxidase activity"/>
    <property type="evidence" value="ECO:0007669"/>
    <property type="project" value="TreeGrafter"/>
</dbReference>
<accession>A0A1F5SEC7</accession>
<dbReference type="InterPro" id="IPR042095">
    <property type="entry name" value="SUMF_sf"/>
</dbReference>
<dbReference type="Gene3D" id="3.90.1580.10">
    <property type="entry name" value="paralog of FGE (formylglycine-generating enzyme)"/>
    <property type="match status" value="1"/>
</dbReference>
<dbReference type="Proteomes" id="UP000178367">
    <property type="component" value="Unassembled WGS sequence"/>
</dbReference>
<dbReference type="PANTHER" id="PTHR23150">
    <property type="entry name" value="SULFATASE MODIFYING FACTOR 1, 2"/>
    <property type="match status" value="1"/>
</dbReference>
<evidence type="ECO:0000313" key="3">
    <source>
        <dbReference type="Proteomes" id="UP000178367"/>
    </source>
</evidence>
<dbReference type="InterPro" id="IPR051043">
    <property type="entry name" value="Sulfatase_Mod_Factor_Kinase"/>
</dbReference>
<evidence type="ECO:0000259" key="1">
    <source>
        <dbReference type="Pfam" id="PF03781"/>
    </source>
</evidence>
<proteinExistence type="predicted"/>
<evidence type="ECO:0000313" key="2">
    <source>
        <dbReference type="EMBL" id="OGF24932.1"/>
    </source>
</evidence>
<comment type="caution">
    <text evidence="2">The sequence shown here is derived from an EMBL/GenBank/DDBJ whole genome shotgun (WGS) entry which is preliminary data.</text>
</comment>
<dbReference type="SUPFAM" id="SSF56436">
    <property type="entry name" value="C-type lectin-like"/>
    <property type="match status" value="1"/>
</dbReference>
<protein>
    <recommendedName>
        <fullName evidence="1">Sulfatase-modifying factor enzyme-like domain-containing protein</fullName>
    </recommendedName>
</protein>